<proteinExistence type="predicted"/>
<dbReference type="eggNOG" id="COG3509">
    <property type="taxonomic scope" value="Bacteria"/>
</dbReference>
<evidence type="ECO:0000313" key="2">
    <source>
        <dbReference type="EMBL" id="ERJ59905.1"/>
    </source>
</evidence>
<comment type="caution">
    <text evidence="2">The sequence shown here is derived from an EMBL/GenBank/DDBJ whole genome shotgun (WGS) entry which is preliminary data.</text>
</comment>
<evidence type="ECO:0000313" key="3">
    <source>
        <dbReference type="Proteomes" id="UP000016584"/>
    </source>
</evidence>
<gene>
    <name evidence="2" type="ORF">M472_14125</name>
</gene>
<dbReference type="OrthoDB" id="1094867at2"/>
<name>U2HXA3_9SPHI</name>
<dbReference type="STRING" id="1346330.M472_14125"/>
<dbReference type="Proteomes" id="UP000016584">
    <property type="component" value="Unassembled WGS sequence"/>
</dbReference>
<keyword evidence="3" id="KW-1185">Reference proteome</keyword>
<evidence type="ECO:0008006" key="4">
    <source>
        <dbReference type="Google" id="ProtNLM"/>
    </source>
</evidence>
<dbReference type="SUPFAM" id="SSF53474">
    <property type="entry name" value="alpha/beta-Hydrolases"/>
    <property type="match status" value="1"/>
</dbReference>
<dbReference type="EMBL" id="ATDL01000012">
    <property type="protein sequence ID" value="ERJ59905.1"/>
    <property type="molecule type" value="Genomic_DNA"/>
</dbReference>
<dbReference type="InterPro" id="IPR029058">
    <property type="entry name" value="AB_hydrolase_fold"/>
</dbReference>
<protein>
    <recommendedName>
        <fullName evidence="4">Poly(3-hydroxybutyrate) depolymerase</fullName>
    </recommendedName>
</protein>
<accession>U2HXA3</accession>
<feature type="signal peptide" evidence="1">
    <location>
        <begin position="1"/>
        <end position="22"/>
    </location>
</feature>
<dbReference type="PATRIC" id="fig|1346330.5.peg.1542"/>
<keyword evidence="1" id="KW-0732">Signal</keyword>
<evidence type="ECO:0000256" key="1">
    <source>
        <dbReference type="SAM" id="SignalP"/>
    </source>
</evidence>
<reference evidence="2 3" key="1">
    <citation type="journal article" date="2013" name="Genome Announc.">
        <title>The Draft Genome Sequence of Sphingomonas paucimobilis Strain HER1398 (Proteobacteria), Host to the Giant PAU Phage, Indicates That It Is a Member of the Genus Sphingobacterium (Bacteroidetes).</title>
        <authorList>
            <person name="White R.A.III."/>
            <person name="Suttle C.A."/>
        </authorList>
    </citation>
    <scope>NUCLEOTIDE SEQUENCE [LARGE SCALE GENOMIC DNA]</scope>
    <source>
        <strain evidence="2 3">HER1398</strain>
    </source>
</reference>
<dbReference type="AlphaFoldDB" id="U2HXA3"/>
<feature type="chain" id="PRO_5004629127" description="Poly(3-hydroxybutyrate) depolymerase" evidence="1">
    <location>
        <begin position="23"/>
        <end position="338"/>
    </location>
</feature>
<dbReference type="RefSeq" id="WP_021069724.1">
    <property type="nucleotide sequence ID" value="NZ_ATDL01000012.1"/>
</dbReference>
<dbReference type="Gene3D" id="3.40.50.1820">
    <property type="entry name" value="alpha/beta hydrolase"/>
    <property type="match status" value="1"/>
</dbReference>
<sequence>MKNKVFLTSLLLLVFMGTAVFAQKGKDNPFKRGGGVIEYSGYAPLSDKPISLFYYIPSRGNIKKMKVLFSMHGAERSGLVQRGVWRNLAEEHGFIVLAPQFVHKNGYLENDYQFGGVSETAKEFVLKPEEKWTYQMIEHLFDYFKECTGSTAATYDMFGHSAGGQFVHRYLLMMPHARVGVAVAGNPGNYTYPMAEDLISPNGLSADPSGWPFSFKNTPFATDDRLKAFFKRNLVILVGTNDTELMKEGTPENAVALLQGKHRHERGWNYFIMGQNLAKAKGFEFNWKIQDVPEAGHSSSHLVYGQPNVRNWRIDGGERVYNNKDLTNKGAYKIIFEP</sequence>
<organism evidence="2 3">
    <name type="scientific">Sphingobacterium paucimobilis HER1398</name>
    <dbReference type="NCBI Taxonomy" id="1346330"/>
    <lineage>
        <taxon>Bacteria</taxon>
        <taxon>Pseudomonadati</taxon>
        <taxon>Bacteroidota</taxon>
        <taxon>Sphingobacteriia</taxon>
        <taxon>Sphingobacteriales</taxon>
        <taxon>Sphingobacteriaceae</taxon>
        <taxon>Sphingobacterium</taxon>
    </lineage>
</organism>